<dbReference type="Proteomes" id="UP000005801">
    <property type="component" value="Unassembled WGS sequence"/>
</dbReference>
<proteinExistence type="predicted"/>
<evidence type="ECO:0000313" key="2">
    <source>
        <dbReference type="Proteomes" id="UP000005801"/>
    </source>
</evidence>
<comment type="caution">
    <text evidence="1">The sequence shown here is derived from an EMBL/GenBank/DDBJ whole genome shotgun (WGS) entry which is preliminary data.</text>
</comment>
<sequence length="144" mass="16110">MLSLLTALVGCYEKESCELGFSINSSELIGIHDWVDESCEFSGYDGTLIISDDEGREWRLTPSSDFQKGSQFVATTYTEGEDSWSRTCDLNLTTLEDEEWTTGIRTRIQGTMTCAPLYWSGGASISPLTLERFELSAFIEEFAI</sequence>
<organism evidence="1 2">
    <name type="scientific">Plesiocystis pacifica SIR-1</name>
    <dbReference type="NCBI Taxonomy" id="391625"/>
    <lineage>
        <taxon>Bacteria</taxon>
        <taxon>Pseudomonadati</taxon>
        <taxon>Myxococcota</taxon>
        <taxon>Polyangia</taxon>
        <taxon>Nannocystales</taxon>
        <taxon>Nannocystaceae</taxon>
        <taxon>Plesiocystis</taxon>
    </lineage>
</organism>
<dbReference type="EMBL" id="ABCS01000070">
    <property type="protein sequence ID" value="EDM76203.1"/>
    <property type="molecule type" value="Genomic_DNA"/>
</dbReference>
<dbReference type="AlphaFoldDB" id="A6GD45"/>
<name>A6GD45_9BACT</name>
<reference evidence="1 2" key="1">
    <citation type="submission" date="2007-06" db="EMBL/GenBank/DDBJ databases">
        <authorList>
            <person name="Shimkets L."/>
            <person name="Ferriera S."/>
            <person name="Johnson J."/>
            <person name="Kravitz S."/>
            <person name="Beeson K."/>
            <person name="Sutton G."/>
            <person name="Rogers Y.-H."/>
            <person name="Friedman R."/>
            <person name="Frazier M."/>
            <person name="Venter J.C."/>
        </authorList>
    </citation>
    <scope>NUCLEOTIDE SEQUENCE [LARGE SCALE GENOMIC DNA]</scope>
    <source>
        <strain evidence="1 2">SIR-1</strain>
    </source>
</reference>
<keyword evidence="2" id="KW-1185">Reference proteome</keyword>
<gene>
    <name evidence="1" type="ORF">PPSIR1_07618</name>
</gene>
<evidence type="ECO:0000313" key="1">
    <source>
        <dbReference type="EMBL" id="EDM76203.1"/>
    </source>
</evidence>
<accession>A6GD45</accession>
<protein>
    <submittedName>
        <fullName evidence="1">Uncharacterized protein</fullName>
    </submittedName>
</protein>